<evidence type="ECO:0000313" key="3">
    <source>
        <dbReference type="Proteomes" id="UP001597283"/>
    </source>
</evidence>
<evidence type="ECO:0000256" key="1">
    <source>
        <dbReference type="SAM" id="Coils"/>
    </source>
</evidence>
<protein>
    <submittedName>
        <fullName evidence="2">Uncharacterized protein</fullName>
    </submittedName>
</protein>
<gene>
    <name evidence="2" type="ORF">ACFSC3_13825</name>
</gene>
<name>A0ABW4NJ44_9SPHN</name>
<dbReference type="Proteomes" id="UP001597283">
    <property type="component" value="Unassembled WGS sequence"/>
</dbReference>
<proteinExistence type="predicted"/>
<organism evidence="2 3">
    <name type="scientific">Sphingomonas floccifaciens</name>
    <dbReference type="NCBI Taxonomy" id="1844115"/>
    <lineage>
        <taxon>Bacteria</taxon>
        <taxon>Pseudomonadati</taxon>
        <taxon>Pseudomonadota</taxon>
        <taxon>Alphaproteobacteria</taxon>
        <taxon>Sphingomonadales</taxon>
        <taxon>Sphingomonadaceae</taxon>
        <taxon>Sphingomonas</taxon>
    </lineage>
</organism>
<accession>A0ABW4NJ44</accession>
<comment type="caution">
    <text evidence="2">The sequence shown here is derived from an EMBL/GenBank/DDBJ whole genome shotgun (WGS) entry which is preliminary data.</text>
</comment>
<keyword evidence="3" id="KW-1185">Reference proteome</keyword>
<keyword evidence="1" id="KW-0175">Coiled coil</keyword>
<evidence type="ECO:0000313" key="2">
    <source>
        <dbReference type="EMBL" id="MFD1788645.1"/>
    </source>
</evidence>
<sequence>MNEQGAESASARIDRALARIEAAAQRLVRDRTDLERRHDALRDQVSEAIAALDSLIATEEDDD</sequence>
<dbReference type="RefSeq" id="WP_380941034.1">
    <property type="nucleotide sequence ID" value="NZ_JBHUFC010000006.1"/>
</dbReference>
<feature type="coiled-coil region" evidence="1">
    <location>
        <begin position="6"/>
        <end position="51"/>
    </location>
</feature>
<reference evidence="3" key="1">
    <citation type="journal article" date="2019" name="Int. J. Syst. Evol. Microbiol.">
        <title>The Global Catalogue of Microorganisms (GCM) 10K type strain sequencing project: providing services to taxonomists for standard genome sequencing and annotation.</title>
        <authorList>
            <consortium name="The Broad Institute Genomics Platform"/>
            <consortium name="The Broad Institute Genome Sequencing Center for Infectious Disease"/>
            <person name="Wu L."/>
            <person name="Ma J."/>
        </authorList>
    </citation>
    <scope>NUCLEOTIDE SEQUENCE [LARGE SCALE GENOMIC DNA]</scope>
    <source>
        <strain evidence="3">Q85</strain>
    </source>
</reference>
<dbReference type="EMBL" id="JBHUFC010000006">
    <property type="protein sequence ID" value="MFD1788645.1"/>
    <property type="molecule type" value="Genomic_DNA"/>
</dbReference>